<dbReference type="PANTHER" id="PTHR23077:SF171">
    <property type="entry name" value="NUCLEAR VALOSIN-CONTAINING PROTEIN-LIKE"/>
    <property type="match status" value="1"/>
</dbReference>
<dbReference type="InParanoid" id="A0A151GAT6"/>
<dbReference type="SUPFAM" id="SSF52540">
    <property type="entry name" value="P-loop containing nucleoside triphosphate hydrolases"/>
    <property type="match status" value="2"/>
</dbReference>
<dbReference type="Pfam" id="PF17862">
    <property type="entry name" value="AAA_lid_3"/>
    <property type="match status" value="1"/>
</dbReference>
<evidence type="ECO:0000313" key="8">
    <source>
        <dbReference type="Proteomes" id="UP000076580"/>
    </source>
</evidence>
<keyword evidence="8" id="KW-1185">Reference proteome</keyword>
<dbReference type="InterPro" id="IPR003959">
    <property type="entry name" value="ATPase_AAA_core"/>
</dbReference>
<evidence type="ECO:0000256" key="4">
    <source>
        <dbReference type="ARBA" id="ARBA00022840"/>
    </source>
</evidence>
<proteinExistence type="inferred from homology"/>
<keyword evidence="2" id="KW-0677">Repeat</keyword>
<dbReference type="GeneID" id="63718794"/>
<evidence type="ECO:0000256" key="1">
    <source>
        <dbReference type="ARBA" id="ARBA00006914"/>
    </source>
</evidence>
<dbReference type="Gene3D" id="3.40.50.300">
    <property type="entry name" value="P-loop containing nucleotide triphosphate hydrolases"/>
    <property type="match status" value="2"/>
</dbReference>
<dbReference type="Gene3D" id="1.10.8.60">
    <property type="match status" value="2"/>
</dbReference>
<evidence type="ECO:0000259" key="6">
    <source>
        <dbReference type="SMART" id="SM00382"/>
    </source>
</evidence>
<comment type="similarity">
    <text evidence="1">Belongs to the AAA ATPase family.</text>
</comment>
<feature type="domain" description="AAA+ ATPase" evidence="6">
    <location>
        <begin position="520"/>
        <end position="656"/>
    </location>
</feature>
<feature type="region of interest" description="Disordered" evidence="5">
    <location>
        <begin position="75"/>
        <end position="187"/>
    </location>
</feature>
<gene>
    <name evidence="7" type="ORF">DCS_06151</name>
</gene>
<dbReference type="InterPro" id="IPR003593">
    <property type="entry name" value="AAA+_ATPase"/>
</dbReference>
<dbReference type="GO" id="GO:1990275">
    <property type="term" value="F:preribosome binding"/>
    <property type="evidence" value="ECO:0007669"/>
    <property type="project" value="TreeGrafter"/>
</dbReference>
<protein>
    <submittedName>
        <fullName evidence="7">Ribosome biogenesis ATPase RIX7</fullName>
    </submittedName>
</protein>
<sequence>MLPKEGIPKPIRGFQSVLERDVYHIVRKLEAGNDDKPFKSVTVVYDAIKRSNSSLGRQKKRPLEDAIDRVLQIRKQERQQDQSDDSEAAIDEFEPTNPGDDRFLLNRQLTKLWKTSSASPRDASEQPAVKKRRIQSEDDDRHDRPADADNGPSAGTDAAVGPSKQDKPPTKRPPKSSRFRVEQPDRLRRLAGMDDVYGKLLRQTWHMLRPSGVDAQGHGRKTTGIVLSGPSGIGKRTLVHNLAASNRVPLVSLDACFEDAERMERSLSEAFDAAISLSPSIIFLDDIDQSMSAHGSSKHGEHHQRAVRIFKQQMERIAKSSQKRGHVLAMATTSKLADVDPDLLAYGLFEESVPLRVPDCAARRDILEAVTEGSPLSEDVDLTEIAKLTHGYVGADLAAITKLAWARAMEREHGADCPFDTTADIHAMLRRHLQAPDLTVFPNLDSHQDGALKALAITMDDLKAATRRFTPSLRKQGFTAIPSVTWDQVGAMEVARKQLQMSIIGPIKNPELYQKFGLTKPAGVVLYGPPGCGKTLVAQAVAREAQASFILINGPELLNKYVGESERAVRELFQRARSSRPCILFFDEIDSIVPPRSSSSTESGARVVNALLTELDGAQDRSGIYVIGTTNRVDMIDEAMLRPGRLSVQVLVDLPTPAERVEILRAIYRTNHSEVTEEALQSLAAVALDARCTNFSGADLNGLHTKAAEHAVERWLATGSEPPLVTQADWDHALDNTYASVKNPASYGSLALPEQQRRKR</sequence>
<keyword evidence="3" id="KW-0547">Nucleotide-binding</keyword>
<evidence type="ECO:0000256" key="5">
    <source>
        <dbReference type="SAM" id="MobiDB-lite"/>
    </source>
</evidence>
<dbReference type="GO" id="GO:0016887">
    <property type="term" value="F:ATP hydrolysis activity"/>
    <property type="evidence" value="ECO:0007669"/>
    <property type="project" value="InterPro"/>
</dbReference>
<evidence type="ECO:0000256" key="2">
    <source>
        <dbReference type="ARBA" id="ARBA00022737"/>
    </source>
</evidence>
<evidence type="ECO:0000313" key="7">
    <source>
        <dbReference type="EMBL" id="KYK54194.1"/>
    </source>
</evidence>
<dbReference type="STRING" id="98403.A0A151GAT6"/>
<dbReference type="FunFam" id="3.40.50.300:FF:000018">
    <property type="entry name" value="Cell division control 48"/>
    <property type="match status" value="1"/>
</dbReference>
<dbReference type="CDD" id="cd19481">
    <property type="entry name" value="RecA-like_protease"/>
    <property type="match status" value="1"/>
</dbReference>
<dbReference type="SMART" id="SM00382">
    <property type="entry name" value="AAA"/>
    <property type="match status" value="2"/>
</dbReference>
<feature type="domain" description="AAA+ ATPase" evidence="6">
    <location>
        <begin position="221"/>
        <end position="359"/>
    </location>
</feature>
<dbReference type="GO" id="GO:0003723">
    <property type="term" value="F:RNA binding"/>
    <property type="evidence" value="ECO:0007669"/>
    <property type="project" value="TreeGrafter"/>
</dbReference>
<evidence type="ECO:0000256" key="3">
    <source>
        <dbReference type="ARBA" id="ARBA00022741"/>
    </source>
</evidence>
<name>A0A151GAT6_DRECN</name>
<dbReference type="PANTHER" id="PTHR23077">
    <property type="entry name" value="AAA-FAMILY ATPASE"/>
    <property type="match status" value="1"/>
</dbReference>
<dbReference type="InterPro" id="IPR050168">
    <property type="entry name" value="AAA_ATPase_domain"/>
</dbReference>
<dbReference type="AlphaFoldDB" id="A0A151GAT6"/>
<feature type="compositionally biased region" description="Acidic residues" evidence="5">
    <location>
        <begin position="82"/>
        <end position="94"/>
    </location>
</feature>
<feature type="compositionally biased region" description="Basic and acidic residues" evidence="5">
    <location>
        <begin position="134"/>
        <end position="147"/>
    </location>
</feature>
<dbReference type="GO" id="GO:0005634">
    <property type="term" value="C:nucleus"/>
    <property type="evidence" value="ECO:0007669"/>
    <property type="project" value="TreeGrafter"/>
</dbReference>
<feature type="compositionally biased region" description="Polar residues" evidence="5">
    <location>
        <begin position="107"/>
        <end position="119"/>
    </location>
</feature>
<dbReference type="InterPro" id="IPR027417">
    <property type="entry name" value="P-loop_NTPase"/>
</dbReference>
<dbReference type="RefSeq" id="XP_040653546.1">
    <property type="nucleotide sequence ID" value="XM_040803442.1"/>
</dbReference>
<comment type="caution">
    <text evidence="7">The sequence shown here is derived from an EMBL/GenBank/DDBJ whole genome shotgun (WGS) entry which is preliminary data.</text>
</comment>
<dbReference type="InterPro" id="IPR041569">
    <property type="entry name" value="AAA_lid_3"/>
</dbReference>
<dbReference type="GO" id="GO:0042254">
    <property type="term" value="P:ribosome biogenesis"/>
    <property type="evidence" value="ECO:0007669"/>
    <property type="project" value="TreeGrafter"/>
</dbReference>
<dbReference type="EMBL" id="LAYC01000003">
    <property type="protein sequence ID" value="KYK54194.1"/>
    <property type="molecule type" value="Genomic_DNA"/>
</dbReference>
<organism evidence="7 8">
    <name type="scientific">Drechmeria coniospora</name>
    <name type="common">Nematophagous fungus</name>
    <name type="synonym">Meria coniospora</name>
    <dbReference type="NCBI Taxonomy" id="98403"/>
    <lineage>
        <taxon>Eukaryota</taxon>
        <taxon>Fungi</taxon>
        <taxon>Dikarya</taxon>
        <taxon>Ascomycota</taxon>
        <taxon>Pezizomycotina</taxon>
        <taxon>Sordariomycetes</taxon>
        <taxon>Hypocreomycetidae</taxon>
        <taxon>Hypocreales</taxon>
        <taxon>Ophiocordycipitaceae</taxon>
        <taxon>Drechmeria</taxon>
    </lineage>
</organism>
<reference evidence="7 8" key="1">
    <citation type="journal article" date="2016" name="Sci. Rep.">
        <title>Insights into Adaptations to a Near-Obligate Nematode Endoparasitic Lifestyle from the Finished Genome of Drechmeria coniospora.</title>
        <authorList>
            <person name="Zhang L."/>
            <person name="Zhou Z."/>
            <person name="Guo Q."/>
            <person name="Fokkens L."/>
            <person name="Miskei M."/>
            <person name="Pocsi I."/>
            <person name="Zhang W."/>
            <person name="Chen M."/>
            <person name="Wang L."/>
            <person name="Sun Y."/>
            <person name="Donzelli B.G."/>
            <person name="Gibson D.M."/>
            <person name="Nelson D.R."/>
            <person name="Luo J.G."/>
            <person name="Rep M."/>
            <person name="Liu H."/>
            <person name="Yang S."/>
            <person name="Wang J."/>
            <person name="Krasnoff S.B."/>
            <person name="Xu Y."/>
            <person name="Molnar I."/>
            <person name="Lin M."/>
        </authorList>
    </citation>
    <scope>NUCLEOTIDE SEQUENCE [LARGE SCALE GENOMIC DNA]</scope>
    <source>
        <strain evidence="7 8">ARSEF 6962</strain>
    </source>
</reference>
<dbReference type="GO" id="GO:0005524">
    <property type="term" value="F:ATP binding"/>
    <property type="evidence" value="ECO:0007669"/>
    <property type="project" value="UniProtKB-KW"/>
</dbReference>
<dbReference type="Proteomes" id="UP000076580">
    <property type="component" value="Chromosome 03"/>
</dbReference>
<accession>A0A151GAT6</accession>
<keyword evidence="4" id="KW-0067">ATP-binding</keyword>
<dbReference type="Pfam" id="PF00004">
    <property type="entry name" value="AAA"/>
    <property type="match status" value="2"/>
</dbReference>